<dbReference type="STRING" id="44941.A0A397W8X4"/>
<keyword evidence="1" id="KW-0472">Membrane</keyword>
<dbReference type="InterPro" id="IPR058210">
    <property type="entry name" value="SACS/Nov_dom"/>
</dbReference>
<dbReference type="Proteomes" id="UP000266673">
    <property type="component" value="Unassembled WGS sequence"/>
</dbReference>
<accession>A0A397W8X4</accession>
<dbReference type="AlphaFoldDB" id="A0A397W8X4"/>
<evidence type="ECO:0000256" key="1">
    <source>
        <dbReference type="SAM" id="Phobius"/>
    </source>
</evidence>
<keyword evidence="1" id="KW-0812">Transmembrane</keyword>
<name>A0A397W8X4_9GLOM</name>
<sequence>MKGKTFKPGEPYTHRLNKILDEYPDGSQILREILQNSDDSKSRSQTFLLVYWIHIIFFFYIFIHSIIIIHFH</sequence>
<comment type="caution">
    <text evidence="3">The sequence shown here is derived from an EMBL/GenBank/DDBJ whole genome shotgun (WGS) entry which is preliminary data.</text>
</comment>
<dbReference type="Pfam" id="PF25794">
    <property type="entry name" value="SACS"/>
    <property type="match status" value="1"/>
</dbReference>
<keyword evidence="1" id="KW-1133">Transmembrane helix</keyword>
<reference evidence="3 4" key="1">
    <citation type="submission" date="2018-06" db="EMBL/GenBank/DDBJ databases">
        <title>Comparative genomics reveals the genomic features of Rhizophagus irregularis, R. cerebriforme, R. diaphanum and Gigaspora rosea, and their symbiotic lifestyle signature.</title>
        <authorList>
            <person name="Morin E."/>
            <person name="San Clemente H."/>
            <person name="Chen E.C.H."/>
            <person name="De La Providencia I."/>
            <person name="Hainaut M."/>
            <person name="Kuo A."/>
            <person name="Kohler A."/>
            <person name="Murat C."/>
            <person name="Tang N."/>
            <person name="Roy S."/>
            <person name="Loubradou J."/>
            <person name="Henrissat B."/>
            <person name="Grigoriev I.V."/>
            <person name="Corradi N."/>
            <person name="Roux C."/>
            <person name="Martin F.M."/>
        </authorList>
    </citation>
    <scope>NUCLEOTIDE SEQUENCE [LARGE SCALE GENOMIC DNA]</scope>
    <source>
        <strain evidence="3 4">DAOM 194757</strain>
    </source>
</reference>
<evidence type="ECO:0000259" key="2">
    <source>
        <dbReference type="Pfam" id="PF25794"/>
    </source>
</evidence>
<evidence type="ECO:0000313" key="4">
    <source>
        <dbReference type="Proteomes" id="UP000266673"/>
    </source>
</evidence>
<proteinExistence type="predicted"/>
<feature type="transmembrane region" description="Helical" evidence="1">
    <location>
        <begin position="49"/>
        <end position="71"/>
    </location>
</feature>
<organism evidence="3 4">
    <name type="scientific">Gigaspora rosea</name>
    <dbReference type="NCBI Taxonomy" id="44941"/>
    <lineage>
        <taxon>Eukaryota</taxon>
        <taxon>Fungi</taxon>
        <taxon>Fungi incertae sedis</taxon>
        <taxon>Mucoromycota</taxon>
        <taxon>Glomeromycotina</taxon>
        <taxon>Glomeromycetes</taxon>
        <taxon>Diversisporales</taxon>
        <taxon>Gigasporaceae</taxon>
        <taxon>Gigaspora</taxon>
    </lineage>
</organism>
<dbReference type="OrthoDB" id="1262810at2759"/>
<keyword evidence="4" id="KW-1185">Reference proteome</keyword>
<dbReference type="EMBL" id="QKWP01000055">
    <property type="protein sequence ID" value="RIB28813.1"/>
    <property type="molecule type" value="Genomic_DNA"/>
</dbReference>
<evidence type="ECO:0000313" key="3">
    <source>
        <dbReference type="EMBL" id="RIB28813.1"/>
    </source>
</evidence>
<protein>
    <recommendedName>
        <fullName evidence="2">Sacsin/Nov domain-containing protein</fullName>
    </recommendedName>
</protein>
<gene>
    <name evidence="3" type="ORF">C2G38_1361950</name>
</gene>
<feature type="domain" description="Sacsin/Nov" evidence="2">
    <location>
        <begin position="10"/>
        <end position="49"/>
    </location>
</feature>